<name>A0ABT8GIY9_9MICO</name>
<feature type="domain" description="D-isomer specific 2-hydroxyacid dehydrogenase NAD-binding" evidence="3">
    <location>
        <begin position="105"/>
        <end position="278"/>
    </location>
</feature>
<dbReference type="PROSITE" id="PS00671">
    <property type="entry name" value="D_2_HYDROXYACID_DH_3"/>
    <property type="match status" value="1"/>
</dbReference>
<dbReference type="InterPro" id="IPR036291">
    <property type="entry name" value="NAD(P)-bd_dom_sf"/>
</dbReference>
<dbReference type="Proteomes" id="UP001172708">
    <property type="component" value="Unassembled WGS sequence"/>
</dbReference>
<reference evidence="4" key="1">
    <citation type="submission" date="2023-06" db="EMBL/GenBank/DDBJ databases">
        <title>Egi l300058.</title>
        <authorList>
            <person name="Gao L."/>
            <person name="Fang B.-Z."/>
            <person name="Li W.-J."/>
        </authorList>
    </citation>
    <scope>NUCLEOTIDE SEQUENCE</scope>
    <source>
        <strain evidence="4">EGI L300058</strain>
    </source>
</reference>
<dbReference type="Gene3D" id="3.40.50.720">
    <property type="entry name" value="NAD(P)-binding Rossmann-like Domain"/>
    <property type="match status" value="2"/>
</dbReference>
<dbReference type="EMBL" id="JAUHQA010000001">
    <property type="protein sequence ID" value="MDN4481221.1"/>
    <property type="molecule type" value="Genomic_DNA"/>
</dbReference>
<gene>
    <name evidence="4" type="ORF">QQX02_09825</name>
</gene>
<accession>A0ABT8GIY9</accession>
<dbReference type="PANTHER" id="PTHR43333">
    <property type="entry name" value="2-HACID_DH_C DOMAIN-CONTAINING PROTEIN"/>
    <property type="match status" value="1"/>
</dbReference>
<evidence type="ECO:0000259" key="3">
    <source>
        <dbReference type="Pfam" id="PF02826"/>
    </source>
</evidence>
<dbReference type="PANTHER" id="PTHR43333:SF1">
    <property type="entry name" value="D-ISOMER SPECIFIC 2-HYDROXYACID DEHYDROGENASE NAD-BINDING DOMAIN-CONTAINING PROTEIN"/>
    <property type="match status" value="1"/>
</dbReference>
<evidence type="ECO:0000256" key="1">
    <source>
        <dbReference type="ARBA" id="ARBA00023002"/>
    </source>
</evidence>
<evidence type="ECO:0000256" key="2">
    <source>
        <dbReference type="ARBA" id="ARBA00023027"/>
    </source>
</evidence>
<dbReference type="SUPFAM" id="SSF52283">
    <property type="entry name" value="Formate/glycerate dehydrogenase catalytic domain-like"/>
    <property type="match status" value="1"/>
</dbReference>
<sequence>MITVAVPHQRIADALGELGDDARVIVWDPTSGPVPEDERERVTIACIPHLSGGKAVYDRIAECPDLRVIQIPSAGYEHAAPFVPAGKKLANARGVHDSRTAEMALALALASQRRLPQFWDAQSRGTWDADVYAPSLADRRCLVIGYGSIGAALGARLRACEAQVTGVARSARTAPDGTDVRAIDDLPALLPDAEIVFLVTPLTEQTEGLVDADFLAALPDDALVVNVGRGKVVNTEALLGELQAGRLRAALDVTDPEPLPDGHPLFSAPGCIVVPHVAGFALLTDKRYIALVRKQVEAVRHGDDPVNFVMMGAFPA</sequence>
<evidence type="ECO:0000313" key="4">
    <source>
        <dbReference type="EMBL" id="MDN4481221.1"/>
    </source>
</evidence>
<dbReference type="InterPro" id="IPR029753">
    <property type="entry name" value="D-isomer_DH_CS"/>
</dbReference>
<dbReference type="CDD" id="cd12166">
    <property type="entry name" value="2-Hacid_dh_7"/>
    <property type="match status" value="1"/>
</dbReference>
<dbReference type="RefSeq" id="WP_301142770.1">
    <property type="nucleotide sequence ID" value="NZ_JAUHQA010000001.1"/>
</dbReference>
<keyword evidence="1" id="KW-0560">Oxidoreductase</keyword>
<organism evidence="4 5">
    <name type="scientific">Demequina muriae</name>
    <dbReference type="NCBI Taxonomy" id="3051664"/>
    <lineage>
        <taxon>Bacteria</taxon>
        <taxon>Bacillati</taxon>
        <taxon>Actinomycetota</taxon>
        <taxon>Actinomycetes</taxon>
        <taxon>Micrococcales</taxon>
        <taxon>Demequinaceae</taxon>
        <taxon>Demequina</taxon>
    </lineage>
</organism>
<keyword evidence="2" id="KW-0520">NAD</keyword>
<dbReference type="InterPro" id="IPR006140">
    <property type="entry name" value="D-isomer_DH_NAD-bd"/>
</dbReference>
<protein>
    <submittedName>
        <fullName evidence="4">2-hydroxyacid dehydrogenase</fullName>
    </submittedName>
</protein>
<evidence type="ECO:0000313" key="5">
    <source>
        <dbReference type="Proteomes" id="UP001172708"/>
    </source>
</evidence>
<keyword evidence="5" id="KW-1185">Reference proteome</keyword>
<dbReference type="Pfam" id="PF02826">
    <property type="entry name" value="2-Hacid_dh_C"/>
    <property type="match status" value="1"/>
</dbReference>
<comment type="caution">
    <text evidence="4">The sequence shown here is derived from an EMBL/GenBank/DDBJ whole genome shotgun (WGS) entry which is preliminary data.</text>
</comment>
<dbReference type="SUPFAM" id="SSF51735">
    <property type="entry name" value="NAD(P)-binding Rossmann-fold domains"/>
    <property type="match status" value="1"/>
</dbReference>
<proteinExistence type="predicted"/>